<reference evidence="5" key="1">
    <citation type="journal article" date="2016" name="Nat. Commun.">
        <title>Genome analysis of three Pneumocystis species reveals adaptation mechanisms to life exclusively in mammalian hosts.</title>
        <authorList>
            <person name="Ma L."/>
            <person name="Chen Z."/>
            <person name="Huang D.W."/>
            <person name="Kutty G."/>
            <person name="Ishihara M."/>
            <person name="Wang H."/>
            <person name="Abouelleil A."/>
            <person name="Bishop L."/>
            <person name="Davey E."/>
            <person name="Deng R."/>
            <person name="Deng X."/>
            <person name="Fan L."/>
            <person name="Fantoni G."/>
            <person name="Fitzgerald M."/>
            <person name="Gogineni E."/>
            <person name="Goldberg J.M."/>
            <person name="Handley G."/>
            <person name="Hu X."/>
            <person name="Huber C."/>
            <person name="Jiao X."/>
            <person name="Jones K."/>
            <person name="Levin J.Z."/>
            <person name="Liu Y."/>
            <person name="Macdonald P."/>
            <person name="Melnikov A."/>
            <person name="Raley C."/>
            <person name="Sassi M."/>
            <person name="Sherman B.T."/>
            <person name="Song X."/>
            <person name="Sykes S."/>
            <person name="Tran B."/>
            <person name="Walsh L."/>
            <person name="Xia Y."/>
            <person name="Yang J."/>
            <person name="Young S."/>
            <person name="Zeng Q."/>
            <person name="Zheng X."/>
            <person name="Stephens R."/>
            <person name="Nusbaum C."/>
            <person name="Birren B.W."/>
            <person name="Azadi P."/>
            <person name="Lempicki R.A."/>
            <person name="Cuomo C.A."/>
            <person name="Kovacs J.A."/>
        </authorList>
    </citation>
    <scope>NUCLEOTIDE SEQUENCE [LARGE SCALE GENOMIC DNA]</scope>
    <source>
        <strain evidence="5">RU7</strain>
    </source>
</reference>
<dbReference type="InterPro" id="IPR013894">
    <property type="entry name" value="RMI1_OB"/>
</dbReference>
<dbReference type="Gene3D" id="2.40.50.770">
    <property type="entry name" value="RecQ-mediated genome instability protein Rmi1, C-terminal domain"/>
    <property type="match status" value="1"/>
</dbReference>
<comment type="similarity">
    <text evidence="1">Belongs to the RMI1 family.</text>
</comment>
<dbReference type="AlphaFoldDB" id="A0A0W4ZGH8"/>
<dbReference type="GO" id="GO:0000712">
    <property type="term" value="P:resolution of meiotic recombination intermediates"/>
    <property type="evidence" value="ECO:0007669"/>
    <property type="project" value="TreeGrafter"/>
</dbReference>
<dbReference type="OrthoDB" id="341511at2759"/>
<feature type="domain" description="RecQ mediated genome instability protein 1 OB-fold" evidence="3">
    <location>
        <begin position="63"/>
        <end position="206"/>
    </location>
</feature>
<dbReference type="SMART" id="SM01161">
    <property type="entry name" value="DUF1767"/>
    <property type="match status" value="1"/>
</dbReference>
<evidence type="ECO:0000256" key="2">
    <source>
        <dbReference type="ARBA" id="ARBA00018987"/>
    </source>
</evidence>
<dbReference type="STRING" id="1408657.A0A0W4ZGH8"/>
<protein>
    <recommendedName>
        <fullName evidence="2">RecQ-mediated genome instability protein 1</fullName>
    </recommendedName>
</protein>
<dbReference type="GeneID" id="28941501"/>
<dbReference type="VEuPathDB" id="FungiDB:T551_02983"/>
<dbReference type="GO" id="GO:0016604">
    <property type="term" value="C:nuclear body"/>
    <property type="evidence" value="ECO:0007669"/>
    <property type="project" value="TreeGrafter"/>
</dbReference>
<dbReference type="EMBL" id="LFWA01000014">
    <property type="protein sequence ID" value="KTW27484.1"/>
    <property type="molecule type" value="Genomic_DNA"/>
</dbReference>
<evidence type="ECO:0000313" key="4">
    <source>
        <dbReference type="EMBL" id="KTW27484.1"/>
    </source>
</evidence>
<keyword evidence="5" id="KW-1185">Reference proteome</keyword>
<dbReference type="PANTHER" id="PTHR14790">
    <property type="entry name" value="RECQ-MEDIATED GENOME INSTABILITY PROTEIN 1 RMI1"/>
    <property type="match status" value="1"/>
</dbReference>
<comment type="caution">
    <text evidence="4">The sequence shown here is derived from an EMBL/GenBank/DDBJ whole genome shotgun (WGS) entry which is preliminary data.</text>
</comment>
<evidence type="ECO:0000313" key="5">
    <source>
        <dbReference type="Proteomes" id="UP000053447"/>
    </source>
</evidence>
<accession>A0A0W4ZGH8</accession>
<dbReference type="GO" id="GO:0000724">
    <property type="term" value="P:double-strand break repair via homologous recombination"/>
    <property type="evidence" value="ECO:0007669"/>
    <property type="project" value="TreeGrafter"/>
</dbReference>
<sequence length="229" mass="26370">MADLKAEKLLTFFASKSLYVNLTWIEQILQKHVFSNNEQLEQQIMHLLLNSDVKITLSSKSCLPENVLDLHNHVLPGPYCLQVIQVQDIGMSILNQLEYLEQYDDFGRVKPFNTIKDNDSIEDNDLIDDNEKTVTMKKMIKLMLEDSSGRYIWAIEYKPIEDINLKMNLGSKILLTNVLVLRGVFILDSLNSSFLGGEILELNQGYFPRGLSHQLMYELNKNSKNTENI</sequence>
<dbReference type="PANTHER" id="PTHR14790:SF15">
    <property type="entry name" value="RECQ-MEDIATED GENOME INSTABILITY PROTEIN 1"/>
    <property type="match status" value="1"/>
</dbReference>
<dbReference type="GO" id="GO:0031422">
    <property type="term" value="C:RecQ family helicase-topoisomerase III complex"/>
    <property type="evidence" value="ECO:0007669"/>
    <property type="project" value="EnsemblFungi"/>
</dbReference>
<evidence type="ECO:0000259" key="3">
    <source>
        <dbReference type="Pfam" id="PF08585"/>
    </source>
</evidence>
<organism evidence="4 5">
    <name type="scientific">Pneumocystis jirovecii (strain RU7)</name>
    <name type="common">Human pneumocystis pneumonia agent</name>
    <dbReference type="NCBI Taxonomy" id="1408657"/>
    <lineage>
        <taxon>Eukaryota</taxon>
        <taxon>Fungi</taxon>
        <taxon>Dikarya</taxon>
        <taxon>Ascomycota</taxon>
        <taxon>Taphrinomycotina</taxon>
        <taxon>Pneumocystomycetes</taxon>
        <taxon>Pneumocystaceae</taxon>
        <taxon>Pneumocystis</taxon>
    </lineage>
</organism>
<evidence type="ECO:0000256" key="1">
    <source>
        <dbReference type="ARBA" id="ARBA00006395"/>
    </source>
</evidence>
<dbReference type="Pfam" id="PF08585">
    <property type="entry name" value="RMI1_N_C"/>
    <property type="match status" value="1"/>
</dbReference>
<proteinExistence type="inferred from homology"/>
<dbReference type="RefSeq" id="XP_018228454.1">
    <property type="nucleotide sequence ID" value="XM_018375246.1"/>
</dbReference>
<dbReference type="InterPro" id="IPR042470">
    <property type="entry name" value="RMI1_N_C_sf"/>
</dbReference>
<gene>
    <name evidence="4" type="ORF">T551_02983</name>
</gene>
<name>A0A0W4ZGH8_PNEJ7</name>
<dbReference type="Proteomes" id="UP000053447">
    <property type="component" value="Unassembled WGS sequence"/>
</dbReference>